<proteinExistence type="predicted"/>
<organism evidence="1 2">
    <name type="scientific">Pseudaestuariivita atlantica</name>
    <dbReference type="NCBI Taxonomy" id="1317121"/>
    <lineage>
        <taxon>Bacteria</taxon>
        <taxon>Pseudomonadati</taxon>
        <taxon>Pseudomonadota</taxon>
        <taxon>Alphaproteobacteria</taxon>
        <taxon>Rhodobacterales</taxon>
        <taxon>Paracoccaceae</taxon>
        <taxon>Pseudaestuariivita</taxon>
    </lineage>
</organism>
<evidence type="ECO:0000313" key="1">
    <source>
        <dbReference type="EMBL" id="KNG91858.1"/>
    </source>
</evidence>
<accession>A0A0L1JKC5</accession>
<reference evidence="1 2" key="1">
    <citation type="journal article" date="2015" name="Int. J. Syst. Evol. Microbiol.">
        <title>Aestuariivita atlantica sp. nov., isolated from deep sea sediment of the Atlantic Ocean.</title>
        <authorList>
            <person name="Li G."/>
            <person name="Lai Q."/>
            <person name="Du Y."/>
            <person name="Liu X."/>
            <person name="Sun F."/>
            <person name="Shao Z."/>
        </authorList>
    </citation>
    <scope>NUCLEOTIDE SEQUENCE [LARGE SCALE GENOMIC DNA]</scope>
    <source>
        <strain evidence="1 2">22II-S11-z3</strain>
    </source>
</reference>
<protein>
    <submittedName>
        <fullName evidence="1">Uncharacterized protein</fullName>
    </submittedName>
</protein>
<dbReference type="EMBL" id="AQQZ01000026">
    <property type="protein sequence ID" value="KNG91858.1"/>
    <property type="molecule type" value="Genomic_DNA"/>
</dbReference>
<gene>
    <name evidence="1" type="ORF">ATO11_20455</name>
</gene>
<comment type="caution">
    <text evidence="1">The sequence shown here is derived from an EMBL/GenBank/DDBJ whole genome shotgun (WGS) entry which is preliminary data.</text>
</comment>
<dbReference type="Proteomes" id="UP000036938">
    <property type="component" value="Unassembled WGS sequence"/>
</dbReference>
<keyword evidence="2" id="KW-1185">Reference proteome</keyword>
<dbReference type="AlphaFoldDB" id="A0A0L1JKC5"/>
<sequence length="88" mass="10284">MISVLRDHLARDRRFALSKTQIRLLQNNYIRVHSVDNIQYPTRVSALVETSCFADVVTCYAQVLWFHLFDIGKRFRNFINHEVGTSGN</sequence>
<name>A0A0L1JKC5_9RHOB</name>
<evidence type="ECO:0000313" key="2">
    <source>
        <dbReference type="Proteomes" id="UP000036938"/>
    </source>
</evidence>